<dbReference type="EMBL" id="KL660620">
    <property type="protein sequence ID" value="KFA65070.1"/>
    <property type="molecule type" value="Genomic_DNA"/>
</dbReference>
<dbReference type="STRING" id="1283841.A0A084QM85"/>
<comment type="subcellular location">
    <subcellularLocation>
        <location evidence="1">Membrane</location>
        <topology evidence="1">Multi-pass membrane protein</topology>
    </subcellularLocation>
</comment>
<feature type="transmembrane region" description="Helical" evidence="7">
    <location>
        <begin position="388"/>
        <end position="411"/>
    </location>
</feature>
<proteinExistence type="inferred from homology"/>
<dbReference type="GO" id="GO:0016020">
    <property type="term" value="C:membrane"/>
    <property type="evidence" value="ECO:0007669"/>
    <property type="project" value="UniProtKB-SubCell"/>
</dbReference>
<dbReference type="SUPFAM" id="SSF103473">
    <property type="entry name" value="MFS general substrate transporter"/>
    <property type="match status" value="1"/>
</dbReference>
<feature type="region of interest" description="Disordered" evidence="6">
    <location>
        <begin position="471"/>
        <end position="498"/>
    </location>
</feature>
<evidence type="ECO:0000313" key="10">
    <source>
        <dbReference type="Proteomes" id="UP000028524"/>
    </source>
</evidence>
<dbReference type="PROSITE" id="PS00216">
    <property type="entry name" value="SUGAR_TRANSPORT_1"/>
    <property type="match status" value="1"/>
</dbReference>
<dbReference type="InterPro" id="IPR050360">
    <property type="entry name" value="MFS_Sugar_Transporters"/>
</dbReference>
<feature type="transmembrane region" description="Helical" evidence="7">
    <location>
        <begin position="323"/>
        <end position="342"/>
    </location>
</feature>
<feature type="transmembrane region" description="Helical" evidence="7">
    <location>
        <begin position="293"/>
        <end position="311"/>
    </location>
</feature>
<accession>A0A084QM85</accession>
<feature type="transmembrane region" description="Helical" evidence="7">
    <location>
        <begin position="423"/>
        <end position="441"/>
    </location>
</feature>
<dbReference type="PROSITE" id="PS50850">
    <property type="entry name" value="MFS"/>
    <property type="match status" value="1"/>
</dbReference>
<evidence type="ECO:0000256" key="3">
    <source>
        <dbReference type="ARBA" id="ARBA00022692"/>
    </source>
</evidence>
<name>A0A084QM85_STAC4</name>
<feature type="transmembrane region" description="Helical" evidence="7">
    <location>
        <begin position="87"/>
        <end position="105"/>
    </location>
</feature>
<evidence type="ECO:0000256" key="7">
    <source>
        <dbReference type="SAM" id="Phobius"/>
    </source>
</evidence>
<dbReference type="OMA" id="WAIIYQL"/>
<feature type="transmembrane region" description="Helical" evidence="7">
    <location>
        <begin position="348"/>
        <end position="376"/>
    </location>
</feature>
<keyword evidence="3 7" id="KW-0812">Transmembrane</keyword>
<dbReference type="HOGENOM" id="CLU_001265_11_0_1"/>
<dbReference type="InterPro" id="IPR020846">
    <property type="entry name" value="MFS_dom"/>
</dbReference>
<feature type="compositionally biased region" description="Basic and acidic residues" evidence="6">
    <location>
        <begin position="472"/>
        <end position="498"/>
    </location>
</feature>
<comment type="similarity">
    <text evidence="2">Belongs to the major facilitator superfamily. Sugar transporter (TC 2.A.1.1) family.</text>
</comment>
<feature type="transmembrane region" description="Helical" evidence="7">
    <location>
        <begin position="58"/>
        <end position="78"/>
    </location>
</feature>
<dbReference type="Pfam" id="PF00083">
    <property type="entry name" value="Sugar_tr"/>
    <property type="match status" value="1"/>
</dbReference>
<evidence type="ECO:0000256" key="4">
    <source>
        <dbReference type="ARBA" id="ARBA00022989"/>
    </source>
</evidence>
<keyword evidence="4 7" id="KW-1133">Transmembrane helix</keyword>
<dbReference type="InterPro" id="IPR005828">
    <property type="entry name" value="MFS_sugar_transport-like"/>
</dbReference>
<organism evidence="9 10">
    <name type="scientific">Stachybotrys chlorohalonatus (strain IBT 40285)</name>
    <dbReference type="NCBI Taxonomy" id="1283841"/>
    <lineage>
        <taxon>Eukaryota</taxon>
        <taxon>Fungi</taxon>
        <taxon>Dikarya</taxon>
        <taxon>Ascomycota</taxon>
        <taxon>Pezizomycotina</taxon>
        <taxon>Sordariomycetes</taxon>
        <taxon>Hypocreomycetidae</taxon>
        <taxon>Hypocreales</taxon>
        <taxon>Stachybotryaceae</taxon>
        <taxon>Stachybotrys</taxon>
    </lineage>
</organism>
<keyword evidence="5 7" id="KW-0472">Membrane</keyword>
<dbReference type="InterPro" id="IPR036259">
    <property type="entry name" value="MFS_trans_sf"/>
</dbReference>
<reference evidence="9 10" key="1">
    <citation type="journal article" date="2014" name="BMC Genomics">
        <title>Comparative genome sequencing reveals chemotype-specific gene clusters in the toxigenic black mold Stachybotrys.</title>
        <authorList>
            <person name="Semeiks J."/>
            <person name="Borek D."/>
            <person name="Otwinowski Z."/>
            <person name="Grishin N.V."/>
        </authorList>
    </citation>
    <scope>NUCLEOTIDE SEQUENCE [LARGE SCALE GENOMIC DNA]</scope>
    <source>
        <strain evidence="9 10">IBT 40285</strain>
    </source>
</reference>
<evidence type="ECO:0000313" key="9">
    <source>
        <dbReference type="EMBL" id="KFA65070.1"/>
    </source>
</evidence>
<evidence type="ECO:0000256" key="6">
    <source>
        <dbReference type="SAM" id="MobiDB-lite"/>
    </source>
</evidence>
<dbReference type="InParanoid" id="A0A084QM85"/>
<dbReference type="PANTHER" id="PTHR48022">
    <property type="entry name" value="PLASTIDIC GLUCOSE TRANSPORTER 4"/>
    <property type="match status" value="1"/>
</dbReference>
<dbReference type="GO" id="GO:0005351">
    <property type="term" value="F:carbohydrate:proton symporter activity"/>
    <property type="evidence" value="ECO:0007669"/>
    <property type="project" value="TreeGrafter"/>
</dbReference>
<evidence type="ECO:0000256" key="1">
    <source>
        <dbReference type="ARBA" id="ARBA00004141"/>
    </source>
</evidence>
<evidence type="ECO:0000256" key="5">
    <source>
        <dbReference type="ARBA" id="ARBA00023136"/>
    </source>
</evidence>
<dbReference type="Proteomes" id="UP000028524">
    <property type="component" value="Unassembled WGS sequence"/>
</dbReference>
<dbReference type="PANTHER" id="PTHR48022:SF15">
    <property type="entry name" value="ALPHA-GLUCOSIDE TRANSPORTER, PUTATIVE (AFU_ORTHOLOGUE AFUA_5G00500)-RELATED"/>
    <property type="match status" value="1"/>
</dbReference>
<dbReference type="InterPro" id="IPR005829">
    <property type="entry name" value="Sugar_transporter_CS"/>
</dbReference>
<protein>
    <recommendedName>
        <fullName evidence="8">Major facilitator superfamily (MFS) profile domain-containing protein</fullName>
    </recommendedName>
</protein>
<evidence type="ECO:0000256" key="2">
    <source>
        <dbReference type="ARBA" id="ARBA00010992"/>
    </source>
</evidence>
<dbReference type="Gene3D" id="1.20.1250.20">
    <property type="entry name" value="MFS general substrate transporter like domains"/>
    <property type="match status" value="1"/>
</dbReference>
<dbReference type="OrthoDB" id="6612291at2759"/>
<keyword evidence="10" id="KW-1185">Reference proteome</keyword>
<gene>
    <name evidence="9" type="ORF">S40285_03091</name>
</gene>
<feature type="transmembrane region" description="Helical" evidence="7">
    <location>
        <begin position="158"/>
        <end position="179"/>
    </location>
</feature>
<evidence type="ECO:0000259" key="8">
    <source>
        <dbReference type="PROSITE" id="PS50850"/>
    </source>
</evidence>
<feature type="domain" description="Major facilitator superfamily (MFS) profile" evidence="8">
    <location>
        <begin position="9"/>
        <end position="445"/>
    </location>
</feature>
<dbReference type="AlphaFoldDB" id="A0A084QM85"/>
<sequence>MGRQLMPPTAMYSAIGSMMLGWDYVSGGQLASLPEFRRQFGVEQPDGSHLIPSHVLSAWQAIGPAAHIIAAIVAAPLLEKWGRKPQIIPVVLLSLGGVILQQYAVEWTLHLAGRAVNGASIGIMFTISPLWIGESCRPELRGVVIAYGASNIDGKWQWWTVIVSMYFLPALLTIFYPWFPESPYWLIRESKPDMARRALERIYGKVKQHLIDCEMRRLSEDVRFNTELQLSFEGPTYSVFGIAVGQELECFRGKNLKRSLTAMLASSGQQLIGASFATGYATYFFELIGIEQYFLASCIIYVVMLLSNGAAFPAIEVIGRRTLIVPSLFMLTAILLAMGIAGCFSTEAALWAIVVLMYLWAIIYQISLGACGFVLASEIATLRLRASTQALVTVMNGVWGLIMQFTIPYMINPDSGNLGGQTGFIFFGTGLLTAIAGYFMFPETKGITFEKMDKLYESGVSPRHFKKAAASIEEREAGEKTGINERKSSTAEVEVSHV</sequence>